<sequence>MPLGAEALNLALAVPDLPAALILAAAGAGEGAVLGAVQAWQLGIALPGLRRGRFIALTAAAASVAWALGMLPSTTWEAWTAWPLPAVIGGGAVLGAALLASIGTGQWLELRRLVPHAWTWIVATAAAWCAGLGAFFAVATPLWTEGQPLWLVLAIGALGAAAMAVSMAAVTGWAARWLVHGGAKDFTTGRQGPHNGAAGTPQRRVGP</sequence>
<accession>A0ABU9X590</accession>
<keyword evidence="4" id="KW-1185">Reference proteome</keyword>
<name>A0ABU9X590_9MICC</name>
<keyword evidence="2" id="KW-0472">Membrane</keyword>
<reference evidence="3 4" key="1">
    <citation type="submission" date="2024-05" db="EMBL/GenBank/DDBJ databases">
        <title>Sinomonas sp. nov., isolated from a waste landfill.</title>
        <authorList>
            <person name="Zhao Y."/>
        </authorList>
    </citation>
    <scope>NUCLEOTIDE SEQUENCE [LARGE SCALE GENOMIC DNA]</scope>
    <source>
        <strain evidence="3 4">CCTCC AB2014300</strain>
    </source>
</reference>
<proteinExistence type="predicted"/>
<organism evidence="3 4">
    <name type="scientific">Sinomonas halotolerans</name>
    <dbReference type="NCBI Taxonomy" id="1644133"/>
    <lineage>
        <taxon>Bacteria</taxon>
        <taxon>Bacillati</taxon>
        <taxon>Actinomycetota</taxon>
        <taxon>Actinomycetes</taxon>
        <taxon>Micrococcales</taxon>
        <taxon>Micrococcaceae</taxon>
        <taxon>Sinomonas</taxon>
    </lineage>
</organism>
<feature type="transmembrane region" description="Helical" evidence="2">
    <location>
        <begin position="149"/>
        <end position="175"/>
    </location>
</feature>
<dbReference type="EMBL" id="JBDFRB010000024">
    <property type="protein sequence ID" value="MEN2746014.1"/>
    <property type="molecule type" value="Genomic_DNA"/>
</dbReference>
<dbReference type="Proteomes" id="UP001422074">
    <property type="component" value="Unassembled WGS sequence"/>
</dbReference>
<feature type="region of interest" description="Disordered" evidence="1">
    <location>
        <begin position="186"/>
        <end position="207"/>
    </location>
</feature>
<dbReference type="RefSeq" id="WP_345886617.1">
    <property type="nucleotide sequence ID" value="NZ_JBDFRB010000024.1"/>
</dbReference>
<feature type="transmembrane region" description="Helical" evidence="2">
    <location>
        <begin position="54"/>
        <end position="72"/>
    </location>
</feature>
<evidence type="ECO:0000256" key="1">
    <source>
        <dbReference type="SAM" id="MobiDB-lite"/>
    </source>
</evidence>
<gene>
    <name evidence="3" type="ORF">ABCQ75_15935</name>
</gene>
<keyword evidence="2" id="KW-1133">Transmembrane helix</keyword>
<keyword evidence="2" id="KW-0812">Transmembrane</keyword>
<protein>
    <submittedName>
        <fullName evidence="3">Uncharacterized protein</fullName>
    </submittedName>
</protein>
<evidence type="ECO:0000313" key="3">
    <source>
        <dbReference type="EMBL" id="MEN2746014.1"/>
    </source>
</evidence>
<comment type="caution">
    <text evidence="3">The sequence shown here is derived from an EMBL/GenBank/DDBJ whole genome shotgun (WGS) entry which is preliminary data.</text>
</comment>
<feature type="transmembrane region" description="Helical" evidence="2">
    <location>
        <begin position="117"/>
        <end position="143"/>
    </location>
</feature>
<feature type="transmembrane region" description="Helical" evidence="2">
    <location>
        <begin position="20"/>
        <end position="42"/>
    </location>
</feature>
<evidence type="ECO:0000256" key="2">
    <source>
        <dbReference type="SAM" id="Phobius"/>
    </source>
</evidence>
<feature type="transmembrane region" description="Helical" evidence="2">
    <location>
        <begin position="84"/>
        <end position="105"/>
    </location>
</feature>
<evidence type="ECO:0000313" key="4">
    <source>
        <dbReference type="Proteomes" id="UP001422074"/>
    </source>
</evidence>